<keyword evidence="6" id="KW-1185">Reference proteome</keyword>
<protein>
    <recommendedName>
        <fullName evidence="4">Ribosomal protein eL8/eL30/eS12/Gadd45 domain-containing protein</fullName>
    </recommendedName>
</protein>
<comment type="similarity">
    <text evidence="1">Belongs to the eukaryotic ribosomal protein eL8 family.</text>
</comment>
<feature type="region of interest" description="Disordered" evidence="3">
    <location>
        <begin position="1"/>
        <end position="27"/>
    </location>
</feature>
<dbReference type="Pfam" id="PF01248">
    <property type="entry name" value="Ribosomal_L7Ae"/>
    <property type="match status" value="1"/>
</dbReference>
<name>A0A6L2Q3I5_COPFO</name>
<proteinExistence type="inferred from homology"/>
<dbReference type="InParanoid" id="A0A6L2Q3I5"/>
<dbReference type="Gene3D" id="3.30.1330.30">
    <property type="match status" value="1"/>
</dbReference>
<dbReference type="InterPro" id="IPR004037">
    <property type="entry name" value="Ribosomal_eL8-like_CS"/>
</dbReference>
<gene>
    <name evidence="5" type="ORF">Cfor_08420</name>
</gene>
<dbReference type="Proteomes" id="UP000502823">
    <property type="component" value="Unassembled WGS sequence"/>
</dbReference>
<evidence type="ECO:0000313" key="6">
    <source>
        <dbReference type="Proteomes" id="UP000502823"/>
    </source>
</evidence>
<feature type="domain" description="Ribosomal protein eL8/eL30/eS12/Gadd45" evidence="4">
    <location>
        <begin position="64"/>
        <end position="145"/>
    </location>
</feature>
<evidence type="ECO:0000256" key="2">
    <source>
        <dbReference type="ARBA" id="ARBA00023274"/>
    </source>
</evidence>
<evidence type="ECO:0000313" key="5">
    <source>
        <dbReference type="EMBL" id="GFG39471.1"/>
    </source>
</evidence>
<reference evidence="6" key="1">
    <citation type="submission" date="2020-01" db="EMBL/GenBank/DDBJ databases">
        <title>Draft genome sequence of the Termite Coptotermes fromosanus.</title>
        <authorList>
            <person name="Itakura S."/>
            <person name="Yosikawa Y."/>
            <person name="Umezawa K."/>
        </authorList>
    </citation>
    <scope>NUCLEOTIDE SEQUENCE [LARGE SCALE GENOMIC DNA]</scope>
</reference>
<dbReference type="InterPro" id="IPR018492">
    <property type="entry name" value="Ribosomal_eL8/Nhp2"/>
</dbReference>
<dbReference type="GO" id="GO:0003723">
    <property type="term" value="F:RNA binding"/>
    <property type="evidence" value="ECO:0007669"/>
    <property type="project" value="InterPro"/>
</dbReference>
<comment type="caution">
    <text evidence="5">The sequence shown here is derived from an EMBL/GenBank/DDBJ whole genome shotgun (WGS) entry which is preliminary data.</text>
</comment>
<sequence length="165" mass="18350">MKQSKKDRKPSEVVAERDKGEALAGSSDKNVNEEEILYVSPIAQPMASSKVTKKIRKLIKAGLALNEKTYVRNGLRDVQSSIRKKERGLVIFAGDVTPIEVMCHLPGVCEELDIPYVYVNSRQVLGSALGIKRGSLMVLLKRHESYGDLYDQVVKVIDSLPPPWS</sequence>
<dbReference type="PRINTS" id="PR00881">
    <property type="entry name" value="L7ARS6FAMILY"/>
</dbReference>
<dbReference type="PANTHER" id="PTHR23105">
    <property type="entry name" value="RIBOSOMAL PROTEIN L7AE FAMILY MEMBER"/>
    <property type="match status" value="1"/>
</dbReference>
<dbReference type="FunCoup" id="A0A6L2Q3I5">
    <property type="interactions" value="1082"/>
</dbReference>
<keyword evidence="2" id="KW-0687">Ribonucleoprotein</keyword>
<evidence type="ECO:0000256" key="1">
    <source>
        <dbReference type="ARBA" id="ARBA00007337"/>
    </source>
</evidence>
<accession>A0A6L2Q3I5</accession>
<evidence type="ECO:0000256" key="3">
    <source>
        <dbReference type="SAM" id="MobiDB-lite"/>
    </source>
</evidence>
<organism evidence="5 6">
    <name type="scientific">Coptotermes formosanus</name>
    <name type="common">Formosan subterranean termite</name>
    <dbReference type="NCBI Taxonomy" id="36987"/>
    <lineage>
        <taxon>Eukaryota</taxon>
        <taxon>Metazoa</taxon>
        <taxon>Ecdysozoa</taxon>
        <taxon>Arthropoda</taxon>
        <taxon>Hexapoda</taxon>
        <taxon>Insecta</taxon>
        <taxon>Pterygota</taxon>
        <taxon>Neoptera</taxon>
        <taxon>Polyneoptera</taxon>
        <taxon>Dictyoptera</taxon>
        <taxon>Blattodea</taxon>
        <taxon>Blattoidea</taxon>
        <taxon>Termitoidae</taxon>
        <taxon>Rhinotermitidae</taxon>
        <taxon>Coptotermes</taxon>
    </lineage>
</organism>
<dbReference type="GO" id="GO:0042254">
    <property type="term" value="P:ribosome biogenesis"/>
    <property type="evidence" value="ECO:0007669"/>
    <property type="project" value="InterPro"/>
</dbReference>
<dbReference type="AlphaFoldDB" id="A0A6L2Q3I5"/>
<dbReference type="GO" id="GO:1990904">
    <property type="term" value="C:ribonucleoprotein complex"/>
    <property type="evidence" value="ECO:0007669"/>
    <property type="project" value="UniProtKB-KW"/>
</dbReference>
<dbReference type="InterPro" id="IPR050257">
    <property type="entry name" value="eL8/uL1-like"/>
</dbReference>
<dbReference type="OrthoDB" id="5364946at2759"/>
<dbReference type="PROSITE" id="PS01082">
    <property type="entry name" value="RIBOSOMAL_L7AE"/>
    <property type="match status" value="1"/>
</dbReference>
<feature type="compositionally biased region" description="Basic and acidic residues" evidence="3">
    <location>
        <begin position="9"/>
        <end position="21"/>
    </location>
</feature>
<dbReference type="InterPro" id="IPR029064">
    <property type="entry name" value="Ribosomal_eL30-like_sf"/>
</dbReference>
<dbReference type="EMBL" id="BLKM01000900">
    <property type="protein sequence ID" value="GFG39471.1"/>
    <property type="molecule type" value="Genomic_DNA"/>
</dbReference>
<dbReference type="SUPFAM" id="SSF55315">
    <property type="entry name" value="L30e-like"/>
    <property type="match status" value="1"/>
</dbReference>
<evidence type="ECO:0000259" key="4">
    <source>
        <dbReference type="Pfam" id="PF01248"/>
    </source>
</evidence>
<dbReference type="InterPro" id="IPR004038">
    <property type="entry name" value="Ribosomal_eL8/eL30/eS12/Gad45"/>
</dbReference>